<evidence type="ECO:0000256" key="1">
    <source>
        <dbReference type="SAM" id="MobiDB-lite"/>
    </source>
</evidence>
<reference evidence="3" key="2">
    <citation type="journal article" date="2016" name="Genome Announc.">
        <title>Draft Genome Sequences of Two Novel Amoeba-Resistant Intranuclear Bacteria, 'Candidatus Berkiella cookevillensis' and 'Candidatus Berkiella aquae'.</title>
        <authorList>
            <person name="Mehari Y.T."/>
            <person name="Arivett B.A."/>
            <person name="Farone A.L."/>
            <person name="Gunderson J.H."/>
            <person name="Farone M.B."/>
        </authorList>
    </citation>
    <scope>NUCLEOTIDE SEQUENCE</scope>
    <source>
        <strain evidence="3">CC99</strain>
    </source>
</reference>
<accession>A0A0Q9YHF1</accession>
<organism evidence="2">
    <name type="scientific">Candidatus Berkiella cookevillensis</name>
    <dbReference type="NCBI Taxonomy" id="437022"/>
    <lineage>
        <taxon>Bacteria</taxon>
        <taxon>Pseudomonadati</taxon>
        <taxon>Pseudomonadota</taxon>
        <taxon>Gammaproteobacteria</taxon>
        <taxon>Candidatus Berkiellales</taxon>
        <taxon>Candidatus Berkiellaceae</taxon>
        <taxon>Candidatus Berkiella</taxon>
    </lineage>
</organism>
<dbReference type="OrthoDB" id="6192994at2"/>
<dbReference type="EMBL" id="LKHV02000001">
    <property type="protein sequence ID" value="MCS5708400.1"/>
    <property type="molecule type" value="Genomic_DNA"/>
</dbReference>
<evidence type="ECO:0000313" key="3">
    <source>
        <dbReference type="EMBL" id="MCS5708400.1"/>
    </source>
</evidence>
<dbReference type="RefSeq" id="WP_057622804.1">
    <property type="nucleotide sequence ID" value="NZ_LKHV02000001.1"/>
</dbReference>
<protein>
    <submittedName>
        <fullName evidence="2">Uncharacterized protein</fullName>
    </submittedName>
</protein>
<evidence type="ECO:0000313" key="4">
    <source>
        <dbReference type="Proteomes" id="UP000051494"/>
    </source>
</evidence>
<feature type="region of interest" description="Disordered" evidence="1">
    <location>
        <begin position="386"/>
        <end position="408"/>
    </location>
</feature>
<evidence type="ECO:0000313" key="2">
    <source>
        <dbReference type="EMBL" id="KRG20022.1"/>
    </source>
</evidence>
<reference evidence="2" key="1">
    <citation type="submission" date="2015-09" db="EMBL/GenBank/DDBJ databases">
        <title>Draft Genome Sequences of Two Novel Amoeba-resistant Intranuclear Bacteria, Candidatus Berkiella cookevillensis and Candidatus Berkiella aquae.</title>
        <authorList>
            <person name="Mehari Y.T."/>
            <person name="Arivett B.A."/>
            <person name="Farone A.L."/>
            <person name="Gunderson J.H."/>
            <person name="Farone M.B."/>
        </authorList>
    </citation>
    <scope>NUCLEOTIDE SEQUENCE [LARGE SCALE GENOMIC DNA]</scope>
    <source>
        <strain evidence="2">CC99</strain>
    </source>
</reference>
<feature type="compositionally biased region" description="Low complexity" evidence="1">
    <location>
        <begin position="395"/>
        <end position="408"/>
    </location>
</feature>
<feature type="compositionally biased region" description="Basic residues" evidence="1">
    <location>
        <begin position="528"/>
        <end position="540"/>
    </location>
</feature>
<feature type="compositionally biased region" description="Basic and acidic residues" evidence="1">
    <location>
        <begin position="491"/>
        <end position="504"/>
    </location>
</feature>
<sequence>MALAGSLSGTSQKYSLNQLNNLLVLTLHYLNFDTELLFKFNADEFMVNEFKERVLPLLASISSLTDAQIHRYGAELSSLKESLIRKSRSVAFEQVVEPLAVSTSSEAVPIDEEGDKIRNLLAEIHLIFSDEKYRTSNPHHVWAVLAKSVFMECNLFDHRFENYCISYDVRANMIRIQFSELVIQHLASHLAFERNGNTPKPFPSEQAYISQQCFIYLIAQLHQLGHIQLASALHNMLYLAKKCSLSRGSGMSTAQLAAVFSPVFIQAFGLFNKIYTVGNGYTTEESLRIGRQYNLMSLIIANALTSDTFNYFYTHPYTLEKYDRISTSSLAVPLSLSDFSYLPDLMAGGQSLFELISSHLPREEDASRSLLTAFKELTFGKKKSSVNVPRHRVSAPELSEPSSSSTASVPVSLAPFVRSLSSEPSSSPVVSETVSFTSSPTIVSPLPLSTLSLAKDHFGDGATITRPLGQMARGRSSDGASSPRGFPPQRSSERGALKTTDRDAIPPVSGSTSSATEIELDAESEKTKTKRPGLGKHIFS</sequence>
<gene>
    <name evidence="2" type="ORF">CC99x_00243</name>
    <name evidence="3" type="ORF">CC99x_005715</name>
</gene>
<keyword evidence="4" id="KW-1185">Reference proteome</keyword>
<feature type="region of interest" description="Disordered" evidence="1">
    <location>
        <begin position="462"/>
        <end position="540"/>
    </location>
</feature>
<comment type="caution">
    <text evidence="2">The sequence shown here is derived from an EMBL/GenBank/DDBJ whole genome shotgun (WGS) entry which is preliminary data.</text>
</comment>
<name>A0A0Q9YHF1_9GAMM</name>
<proteinExistence type="predicted"/>
<reference evidence="3" key="3">
    <citation type="submission" date="2021-06" db="EMBL/GenBank/DDBJ databases">
        <title>Genomic Description and Analysis of Intracellular Bacteria, Candidatus Berkiella cookevillensis and Candidatus Berkiella aquae.</title>
        <authorList>
            <person name="Kidane D.T."/>
            <person name="Mehari Y.T."/>
            <person name="Rice F.C."/>
            <person name="Arivett B.A."/>
            <person name="Farone A.L."/>
            <person name="Berk S.G."/>
            <person name="Farone M.B."/>
        </authorList>
    </citation>
    <scope>NUCLEOTIDE SEQUENCE</scope>
    <source>
        <strain evidence="3">CC99</strain>
    </source>
</reference>
<dbReference type="AlphaFoldDB" id="A0A0Q9YHF1"/>
<dbReference type="EMBL" id="LKHV01000001">
    <property type="protein sequence ID" value="KRG20022.1"/>
    <property type="molecule type" value="Genomic_DNA"/>
</dbReference>
<dbReference type="Proteomes" id="UP000051494">
    <property type="component" value="Unassembled WGS sequence"/>
</dbReference>